<accession>A0A9X2LKD9</accession>
<organism evidence="1 2">
    <name type="scientific">Streptomyces telluris</name>
    <dbReference type="NCBI Taxonomy" id="2720021"/>
    <lineage>
        <taxon>Bacteria</taxon>
        <taxon>Bacillati</taxon>
        <taxon>Actinomycetota</taxon>
        <taxon>Actinomycetes</taxon>
        <taxon>Kitasatosporales</taxon>
        <taxon>Streptomycetaceae</taxon>
        <taxon>Streptomyces</taxon>
    </lineage>
</organism>
<evidence type="ECO:0000313" key="1">
    <source>
        <dbReference type="EMBL" id="MCQ8773316.1"/>
    </source>
</evidence>
<name>A0A9X2LKD9_9ACTN</name>
<protein>
    <submittedName>
        <fullName evidence="1">S-type pyocin domain-containing protein</fullName>
    </submittedName>
</protein>
<proteinExistence type="predicted"/>
<dbReference type="RefSeq" id="WP_168094314.1">
    <property type="nucleotide sequence ID" value="NZ_JAATER010000237.1"/>
</dbReference>
<comment type="caution">
    <text evidence="1">The sequence shown here is derived from an EMBL/GenBank/DDBJ whole genome shotgun (WGS) entry which is preliminary data.</text>
</comment>
<reference evidence="1" key="1">
    <citation type="submission" date="2022-06" db="EMBL/GenBank/DDBJ databases">
        <title>WGS of actinobacteria.</title>
        <authorList>
            <person name="Thawai C."/>
        </authorList>
    </citation>
    <scope>NUCLEOTIDE SEQUENCE</scope>
    <source>
        <strain evidence="1">AA8</strain>
    </source>
</reference>
<gene>
    <name evidence="1" type="ORF">NQU55_26675</name>
</gene>
<sequence>MREEEIRQADNVVAFHRPRPALKAAADRCEVPDRSDEPEVSPTMVLNAERGIINTGTVHGGQHVTAIELSGRPAHGADGEI</sequence>
<dbReference type="AlphaFoldDB" id="A0A9X2LKD9"/>
<dbReference type="Proteomes" id="UP001142374">
    <property type="component" value="Unassembled WGS sequence"/>
</dbReference>
<dbReference type="EMBL" id="JANIID010000029">
    <property type="protein sequence ID" value="MCQ8773316.1"/>
    <property type="molecule type" value="Genomic_DNA"/>
</dbReference>
<evidence type="ECO:0000313" key="2">
    <source>
        <dbReference type="Proteomes" id="UP001142374"/>
    </source>
</evidence>
<keyword evidence="2" id="KW-1185">Reference proteome</keyword>